<dbReference type="RefSeq" id="WP_089301171.1">
    <property type="nucleotide sequence ID" value="NZ_FZNW01000008.1"/>
</dbReference>
<keyword evidence="9" id="KW-1185">Reference proteome</keyword>
<name>A0A238WZ75_9PSEU</name>
<dbReference type="NCBIfam" id="NF005919">
    <property type="entry name" value="PRK07920.1"/>
    <property type="match status" value="1"/>
</dbReference>
<evidence type="ECO:0000256" key="5">
    <source>
        <dbReference type="ARBA" id="ARBA00023136"/>
    </source>
</evidence>
<dbReference type="GO" id="GO:0005886">
    <property type="term" value="C:plasma membrane"/>
    <property type="evidence" value="ECO:0007669"/>
    <property type="project" value="UniProtKB-SubCell"/>
</dbReference>
<evidence type="ECO:0000256" key="3">
    <source>
        <dbReference type="ARBA" id="ARBA00022519"/>
    </source>
</evidence>
<feature type="region of interest" description="Disordered" evidence="7">
    <location>
        <begin position="301"/>
        <end position="321"/>
    </location>
</feature>
<keyword evidence="2" id="KW-1003">Cell membrane</keyword>
<evidence type="ECO:0000313" key="9">
    <source>
        <dbReference type="Proteomes" id="UP000198348"/>
    </source>
</evidence>
<dbReference type="InterPro" id="IPR004960">
    <property type="entry name" value="LipA_acyltrans"/>
</dbReference>
<evidence type="ECO:0000313" key="8">
    <source>
        <dbReference type="EMBL" id="SNR51985.1"/>
    </source>
</evidence>
<dbReference type="Pfam" id="PF03279">
    <property type="entry name" value="Lip_A_acyltrans"/>
    <property type="match status" value="1"/>
</dbReference>
<evidence type="ECO:0000256" key="6">
    <source>
        <dbReference type="ARBA" id="ARBA00023315"/>
    </source>
</evidence>
<dbReference type="Proteomes" id="UP000198348">
    <property type="component" value="Unassembled WGS sequence"/>
</dbReference>
<gene>
    <name evidence="8" type="ORF">SAMN06265360_108113</name>
</gene>
<sequence length="321" mass="35400">MTTPWQWLGSRSQELAYVTGWWLVRAAPAKVAETLFAVGGDMAARRGGPGARQLRRNLARVVPQAGPNELDELTRKALRSYGRYWQEVFRLPAVDLDKLYRKVSEGIDGVDNLSVALREGRGVIVALPHSGNWDVAGVWLVHYSGRFSTVAERLRPESLYRRFVRFRESLGFEILPLSGGIRTYATLRERLRANRVVCLLADRDLTSAGIDVTFFGERTRMPAGPARLAADTGAALLPVGSWFTDDGWGLRIHPRIRVDSREEVASATQLLADCFAGDIAAHPADWHMLQKLWLADLSDARGGAGEPADGSEPNAEELGPS</sequence>
<dbReference type="GO" id="GO:0009247">
    <property type="term" value="P:glycolipid biosynthetic process"/>
    <property type="evidence" value="ECO:0007669"/>
    <property type="project" value="UniProtKB-ARBA"/>
</dbReference>
<accession>A0A238WZ75</accession>
<reference evidence="8 9" key="1">
    <citation type="submission" date="2017-06" db="EMBL/GenBank/DDBJ databases">
        <authorList>
            <person name="Kim H.J."/>
            <person name="Triplett B.A."/>
        </authorList>
    </citation>
    <scope>NUCLEOTIDE SEQUENCE [LARGE SCALE GENOMIC DNA]</scope>
    <source>
        <strain evidence="8 9">DSM 45207</strain>
    </source>
</reference>
<evidence type="ECO:0000256" key="4">
    <source>
        <dbReference type="ARBA" id="ARBA00022679"/>
    </source>
</evidence>
<keyword evidence="6" id="KW-0012">Acyltransferase</keyword>
<proteinExistence type="predicted"/>
<evidence type="ECO:0000256" key="2">
    <source>
        <dbReference type="ARBA" id="ARBA00022475"/>
    </source>
</evidence>
<evidence type="ECO:0000256" key="7">
    <source>
        <dbReference type="SAM" id="MobiDB-lite"/>
    </source>
</evidence>
<keyword evidence="4 8" id="KW-0808">Transferase</keyword>
<dbReference type="PANTHER" id="PTHR30606:SF10">
    <property type="entry name" value="PHOSPHATIDYLINOSITOL MANNOSIDE ACYLTRANSFERASE"/>
    <property type="match status" value="1"/>
</dbReference>
<dbReference type="AlphaFoldDB" id="A0A238WZ75"/>
<dbReference type="EMBL" id="FZNW01000008">
    <property type="protein sequence ID" value="SNR51985.1"/>
    <property type="molecule type" value="Genomic_DNA"/>
</dbReference>
<organism evidence="8 9">
    <name type="scientific">Haloechinothrix alba</name>
    <dbReference type="NCBI Taxonomy" id="664784"/>
    <lineage>
        <taxon>Bacteria</taxon>
        <taxon>Bacillati</taxon>
        <taxon>Actinomycetota</taxon>
        <taxon>Actinomycetes</taxon>
        <taxon>Pseudonocardiales</taxon>
        <taxon>Pseudonocardiaceae</taxon>
        <taxon>Haloechinothrix</taxon>
    </lineage>
</organism>
<dbReference type="PANTHER" id="PTHR30606">
    <property type="entry name" value="LIPID A BIOSYNTHESIS LAUROYL ACYLTRANSFERASE"/>
    <property type="match status" value="1"/>
</dbReference>
<dbReference type="GO" id="GO:0016746">
    <property type="term" value="F:acyltransferase activity"/>
    <property type="evidence" value="ECO:0007669"/>
    <property type="project" value="UniProtKB-KW"/>
</dbReference>
<evidence type="ECO:0000256" key="1">
    <source>
        <dbReference type="ARBA" id="ARBA00004533"/>
    </source>
</evidence>
<dbReference type="OrthoDB" id="9803456at2"/>
<dbReference type="CDD" id="cd07984">
    <property type="entry name" value="LPLAT_LABLAT-like"/>
    <property type="match status" value="1"/>
</dbReference>
<keyword evidence="3" id="KW-0997">Cell inner membrane</keyword>
<protein>
    <submittedName>
        <fullName evidence="8">KDO2-lipid IV(A) lauroyltransferase</fullName>
    </submittedName>
</protein>
<keyword evidence="5" id="KW-0472">Membrane</keyword>
<comment type="subcellular location">
    <subcellularLocation>
        <location evidence="1">Cell inner membrane</location>
    </subcellularLocation>
</comment>